<sequence length="146" mass="16057">MGAIQEPTPAMGPYWVEIRGESFYLTRGNAPAGVVTQPGRHEVVVPAGDAPHILAALDQVAAHPQWQRWPRPAEGEQPDTSWTRAPGGQGPAADPHWTVTLDGDRLHLRGPWVVYHETHRHLLGTELCYRDVPQLRDALAAVTKEA</sequence>
<feature type="region of interest" description="Disordered" evidence="1">
    <location>
        <begin position="69"/>
        <end position="93"/>
    </location>
</feature>
<reference evidence="2" key="2">
    <citation type="submission" date="2020-09" db="EMBL/GenBank/DDBJ databases">
        <authorList>
            <person name="Sun Q."/>
            <person name="Ohkuma M."/>
        </authorList>
    </citation>
    <scope>NUCLEOTIDE SEQUENCE</scope>
    <source>
        <strain evidence="2">JCM 5016</strain>
    </source>
</reference>
<organism evidence="2 3">
    <name type="scientific">Streptomyces echinoruber</name>
    <dbReference type="NCBI Taxonomy" id="68898"/>
    <lineage>
        <taxon>Bacteria</taxon>
        <taxon>Bacillati</taxon>
        <taxon>Actinomycetota</taxon>
        <taxon>Actinomycetes</taxon>
        <taxon>Kitasatosporales</taxon>
        <taxon>Streptomycetaceae</taxon>
        <taxon>Streptomyces</taxon>
    </lineage>
</organism>
<comment type="caution">
    <text evidence="2">The sequence shown here is derived from an EMBL/GenBank/DDBJ whole genome shotgun (WGS) entry which is preliminary data.</text>
</comment>
<dbReference type="Proteomes" id="UP000623010">
    <property type="component" value="Unassembled WGS sequence"/>
</dbReference>
<reference evidence="2" key="1">
    <citation type="journal article" date="2014" name="Int. J. Syst. Evol. Microbiol.">
        <title>Complete genome sequence of Corynebacterium casei LMG S-19264T (=DSM 44701T), isolated from a smear-ripened cheese.</title>
        <authorList>
            <consortium name="US DOE Joint Genome Institute (JGI-PGF)"/>
            <person name="Walter F."/>
            <person name="Albersmeier A."/>
            <person name="Kalinowski J."/>
            <person name="Ruckert C."/>
        </authorList>
    </citation>
    <scope>NUCLEOTIDE SEQUENCE</scope>
    <source>
        <strain evidence="2">JCM 5016</strain>
    </source>
</reference>
<name>A0A918QYM7_9ACTN</name>
<dbReference type="EMBL" id="BMWH01000002">
    <property type="protein sequence ID" value="GGZ73209.1"/>
    <property type="molecule type" value="Genomic_DNA"/>
</dbReference>
<keyword evidence="3" id="KW-1185">Reference proteome</keyword>
<evidence type="ECO:0000256" key="1">
    <source>
        <dbReference type="SAM" id="MobiDB-lite"/>
    </source>
</evidence>
<evidence type="ECO:0000313" key="2">
    <source>
        <dbReference type="EMBL" id="GGZ73209.1"/>
    </source>
</evidence>
<protein>
    <submittedName>
        <fullName evidence="2">Uncharacterized protein</fullName>
    </submittedName>
</protein>
<gene>
    <name evidence="2" type="ORF">GCM10010389_08420</name>
</gene>
<proteinExistence type="predicted"/>
<dbReference type="AlphaFoldDB" id="A0A918QYM7"/>
<accession>A0A918QYM7</accession>
<evidence type="ECO:0000313" key="3">
    <source>
        <dbReference type="Proteomes" id="UP000623010"/>
    </source>
</evidence>
<dbReference type="RefSeq" id="WP_190055907.1">
    <property type="nucleotide sequence ID" value="NZ_BMWH01000002.1"/>
</dbReference>